<name>A0A1P8F5X7_9CHLR</name>
<dbReference type="KEGG" id="dfo:Dform_00531"/>
<keyword evidence="2" id="KW-1185">Reference proteome</keyword>
<evidence type="ECO:0000313" key="1">
    <source>
        <dbReference type="EMBL" id="APV43886.1"/>
    </source>
</evidence>
<organism evidence="1 2">
    <name type="scientific">Dehalogenimonas formicexedens</name>
    <dbReference type="NCBI Taxonomy" id="1839801"/>
    <lineage>
        <taxon>Bacteria</taxon>
        <taxon>Bacillati</taxon>
        <taxon>Chloroflexota</taxon>
        <taxon>Dehalococcoidia</taxon>
        <taxon>Dehalococcoidales</taxon>
        <taxon>Dehalococcoidaceae</taxon>
        <taxon>Dehalogenimonas</taxon>
    </lineage>
</organism>
<sequence>MIVFQQQRSLGDWCAFYIGLIIMVQELDEAAKAQGWLTDRIAYRLTLASYGRLLAGWKLQVKPLLYAENGSGTKRPPSIDSRREPSWWRMRHFQPFPAGFYAYQSRACHIHYSMTKPTSSTAPSFPRVDCS</sequence>
<dbReference type="AlphaFoldDB" id="A0A1P8F5X7"/>
<gene>
    <name evidence="1" type="ORF">Dform_00531</name>
</gene>
<evidence type="ECO:0000313" key="2">
    <source>
        <dbReference type="Proteomes" id="UP000185934"/>
    </source>
</evidence>
<dbReference type="Proteomes" id="UP000185934">
    <property type="component" value="Chromosome"/>
</dbReference>
<proteinExistence type="predicted"/>
<reference evidence="2" key="1">
    <citation type="submission" date="2016-11" db="EMBL/GenBank/DDBJ databases">
        <title>Dehalogenimonas formicexedens sp. nov., a chlorinated alkane respiring bacterium isolated from contaminated groundwater.</title>
        <authorList>
            <person name="Key T.A."/>
            <person name="Bowman K.S."/>
            <person name="Lee I."/>
            <person name="Chun J."/>
            <person name="Albuquerque L."/>
            <person name="da Costa M.S."/>
            <person name="Rainey F.A."/>
            <person name="Moe W.M."/>
        </authorList>
    </citation>
    <scope>NUCLEOTIDE SEQUENCE [LARGE SCALE GENOMIC DNA]</scope>
    <source>
        <strain evidence="2">NSZ-14</strain>
    </source>
</reference>
<accession>A0A1P8F5X7</accession>
<dbReference type="STRING" id="1839801.Dform_00531"/>
<protein>
    <submittedName>
        <fullName evidence="1">Uncharacterized protein</fullName>
    </submittedName>
</protein>
<dbReference type="EMBL" id="CP018258">
    <property type="protein sequence ID" value="APV43886.1"/>
    <property type="molecule type" value="Genomic_DNA"/>
</dbReference>